<evidence type="ECO:0000313" key="2">
    <source>
        <dbReference type="EMBL" id="TYS70753.1"/>
    </source>
</evidence>
<dbReference type="PIRSF" id="PIRSF021332">
    <property type="entry name" value="DUF1054"/>
    <property type="match status" value="1"/>
</dbReference>
<evidence type="ECO:0000256" key="1">
    <source>
        <dbReference type="HAMAP-Rule" id="MF_01851"/>
    </source>
</evidence>
<evidence type="ECO:0000313" key="3">
    <source>
        <dbReference type="Proteomes" id="UP000322524"/>
    </source>
</evidence>
<comment type="similarity">
    <text evidence="1">Belongs to the UPF0637 family.</text>
</comment>
<dbReference type="SUPFAM" id="SSF142913">
    <property type="entry name" value="YktB/PF0168-like"/>
    <property type="match status" value="1"/>
</dbReference>
<dbReference type="InterPro" id="IPR053707">
    <property type="entry name" value="UPF0637_domain_sf"/>
</dbReference>
<proteinExistence type="inferred from homology"/>
<dbReference type="EMBL" id="VTEV01000001">
    <property type="protein sequence ID" value="TYS70753.1"/>
    <property type="molecule type" value="Genomic_DNA"/>
</dbReference>
<name>A0A5D4T5C8_9BACI</name>
<accession>A0A5D4T5C8</accession>
<organism evidence="2 3">
    <name type="scientific">Sutcliffiella horikoshii</name>
    <dbReference type="NCBI Taxonomy" id="79883"/>
    <lineage>
        <taxon>Bacteria</taxon>
        <taxon>Bacillati</taxon>
        <taxon>Bacillota</taxon>
        <taxon>Bacilli</taxon>
        <taxon>Bacillales</taxon>
        <taxon>Bacillaceae</taxon>
        <taxon>Sutcliffiella</taxon>
    </lineage>
</organism>
<dbReference type="OrthoDB" id="9812818at2"/>
<protein>
    <recommendedName>
        <fullName evidence="1">UPF0637 protein FZC76_02335</fullName>
    </recommendedName>
</protein>
<gene>
    <name evidence="2" type="ORF">FZC76_02335</name>
</gene>
<dbReference type="STRING" id="79883.GCA_001636495_03180"/>
<comment type="caution">
    <text evidence="2">The sequence shown here is derived from an EMBL/GenBank/DDBJ whole genome shotgun (WGS) entry which is preliminary data.</text>
</comment>
<dbReference type="Gene3D" id="3.30.930.20">
    <property type="entry name" value="Protein of unknown function DUF1054"/>
    <property type="match status" value="1"/>
</dbReference>
<dbReference type="AlphaFoldDB" id="A0A5D4T5C8"/>
<dbReference type="Pfam" id="PF06335">
    <property type="entry name" value="DUF1054"/>
    <property type="match status" value="1"/>
</dbReference>
<reference evidence="2 3" key="1">
    <citation type="submission" date="2019-08" db="EMBL/GenBank/DDBJ databases">
        <title>Bacillus genomes from the desert of Cuatro Cienegas, Coahuila.</title>
        <authorList>
            <person name="Olmedo-Alvarez G."/>
        </authorList>
    </citation>
    <scope>NUCLEOTIDE SEQUENCE [LARGE SCALE GENOMIC DNA]</scope>
    <source>
        <strain evidence="2 3">CH28_1T</strain>
    </source>
</reference>
<dbReference type="HAMAP" id="MF_01851">
    <property type="entry name" value="UPF0637"/>
    <property type="match status" value="1"/>
</dbReference>
<dbReference type="InterPro" id="IPR009403">
    <property type="entry name" value="UPF0637"/>
</dbReference>
<sequence length="215" mass="24759">MKHKKFNGFKKKDFNVFTIDGLEERMDALKSQIQPKFELLGQYFSPSLTAMTGDEMHYHVAKHARRTKNPPKDSWVAFANNARGYKMLPHFQIGLWETHVFVWFAVIYEAPMKEAFGEILLENLSAIREQIPSDFVWSKDHTKPEVIRQSDLTEDAHKELLERLINVKKAEILCGIQIPKEEAIKLSGDATIARIEEAIQTVKGLYNLTKQTVEA</sequence>
<dbReference type="Proteomes" id="UP000322524">
    <property type="component" value="Unassembled WGS sequence"/>
</dbReference>
<dbReference type="RefSeq" id="WP_148986659.1">
    <property type="nucleotide sequence ID" value="NZ_VTEV01000001.1"/>
</dbReference>